<feature type="domain" description="DUF676" evidence="8">
    <location>
        <begin position="36"/>
        <end position="160"/>
    </location>
</feature>
<dbReference type="InterPro" id="IPR029058">
    <property type="entry name" value="AB_hydrolase_fold"/>
</dbReference>
<evidence type="ECO:0000256" key="2">
    <source>
        <dbReference type="ARBA" id="ARBA00004240"/>
    </source>
</evidence>
<gene>
    <name evidence="9" type="ORF">ABVK25_000467</name>
</gene>
<accession>A0ABR4BN88</accession>
<evidence type="ECO:0000256" key="4">
    <source>
        <dbReference type="ARBA" id="ARBA00007920"/>
    </source>
</evidence>
<keyword evidence="10" id="KW-1185">Reference proteome</keyword>
<reference evidence="9 10" key="1">
    <citation type="submission" date="2024-09" db="EMBL/GenBank/DDBJ databases">
        <title>Rethinking Asexuality: The Enigmatic Case of Functional Sexual Genes in Lepraria (Stereocaulaceae).</title>
        <authorList>
            <person name="Doellman M."/>
            <person name="Sun Y."/>
            <person name="Barcenas-Pena A."/>
            <person name="Lumbsch H.T."/>
            <person name="Grewe F."/>
        </authorList>
    </citation>
    <scope>NUCLEOTIDE SEQUENCE [LARGE SCALE GENOMIC DNA]</scope>
    <source>
        <strain evidence="9 10">Grewe 0041</strain>
    </source>
</reference>
<evidence type="ECO:0000256" key="1">
    <source>
        <dbReference type="ARBA" id="ARBA00004173"/>
    </source>
</evidence>
<dbReference type="SUPFAM" id="SSF53474">
    <property type="entry name" value="alpha/beta-Hydrolases"/>
    <property type="match status" value="1"/>
</dbReference>
<evidence type="ECO:0000313" key="9">
    <source>
        <dbReference type="EMBL" id="KAL2059175.1"/>
    </source>
</evidence>
<keyword evidence="6" id="KW-0496">Mitochondrion</keyword>
<sequence length="222" mass="23935">MRLGHGPSASVADGMSRERVGLFELSAGNESKTVDVVAVHGLQGDAFKTWEHENRSLWLRDFLAKDLPFARVMPFGYDSTVAGSKSVAQCEAKALELLTRLGAERIRSDPAASNVMPIVFICHSLGGILVKKAIALAHDRCSIPEFGDIADHTKAIAFMGVPHKGSSSAWWGNLAANILNGVSVGTSTNTRLVADLRKDSSTLINISSQFVHRSQGLKIYTF</sequence>
<keyword evidence="7" id="KW-0472">Membrane</keyword>
<protein>
    <recommendedName>
        <fullName evidence="8">DUF676 domain-containing protein</fullName>
    </recommendedName>
</protein>
<dbReference type="Proteomes" id="UP001590951">
    <property type="component" value="Unassembled WGS sequence"/>
</dbReference>
<evidence type="ECO:0000256" key="5">
    <source>
        <dbReference type="ARBA" id="ARBA00022824"/>
    </source>
</evidence>
<comment type="caution">
    <text evidence="9">The sequence shown here is derived from an EMBL/GenBank/DDBJ whole genome shotgun (WGS) entry which is preliminary data.</text>
</comment>
<evidence type="ECO:0000256" key="7">
    <source>
        <dbReference type="ARBA" id="ARBA00023136"/>
    </source>
</evidence>
<evidence type="ECO:0000256" key="6">
    <source>
        <dbReference type="ARBA" id="ARBA00023128"/>
    </source>
</evidence>
<evidence type="ECO:0000256" key="3">
    <source>
        <dbReference type="ARBA" id="ARBA00004370"/>
    </source>
</evidence>
<name>A0ABR4BN88_9LECA</name>
<proteinExistence type="inferred from homology"/>
<dbReference type="InterPro" id="IPR052374">
    <property type="entry name" value="SERAC1"/>
</dbReference>
<evidence type="ECO:0000259" key="8">
    <source>
        <dbReference type="Pfam" id="PF05057"/>
    </source>
</evidence>
<dbReference type="InterPro" id="IPR007751">
    <property type="entry name" value="DUF676_lipase-like"/>
</dbReference>
<keyword evidence="5" id="KW-0256">Endoplasmic reticulum</keyword>
<dbReference type="PANTHER" id="PTHR48182:SF2">
    <property type="entry name" value="PROTEIN SERAC1"/>
    <property type="match status" value="1"/>
</dbReference>
<dbReference type="Gene3D" id="3.40.50.1820">
    <property type="entry name" value="alpha/beta hydrolase"/>
    <property type="match status" value="1"/>
</dbReference>
<comment type="subcellular location">
    <subcellularLocation>
        <location evidence="2">Endoplasmic reticulum</location>
    </subcellularLocation>
    <subcellularLocation>
        <location evidence="3">Membrane</location>
    </subcellularLocation>
    <subcellularLocation>
        <location evidence="1">Mitochondrion</location>
    </subcellularLocation>
</comment>
<dbReference type="Pfam" id="PF05057">
    <property type="entry name" value="DUF676"/>
    <property type="match status" value="1"/>
</dbReference>
<evidence type="ECO:0000313" key="10">
    <source>
        <dbReference type="Proteomes" id="UP001590951"/>
    </source>
</evidence>
<dbReference type="PANTHER" id="PTHR48182">
    <property type="entry name" value="PROTEIN SERAC1"/>
    <property type="match status" value="1"/>
</dbReference>
<organism evidence="9 10">
    <name type="scientific">Lepraria finkii</name>
    <dbReference type="NCBI Taxonomy" id="1340010"/>
    <lineage>
        <taxon>Eukaryota</taxon>
        <taxon>Fungi</taxon>
        <taxon>Dikarya</taxon>
        <taxon>Ascomycota</taxon>
        <taxon>Pezizomycotina</taxon>
        <taxon>Lecanoromycetes</taxon>
        <taxon>OSLEUM clade</taxon>
        <taxon>Lecanoromycetidae</taxon>
        <taxon>Lecanorales</taxon>
        <taxon>Lecanorineae</taxon>
        <taxon>Stereocaulaceae</taxon>
        <taxon>Lepraria</taxon>
    </lineage>
</organism>
<dbReference type="EMBL" id="JBHFEH010000001">
    <property type="protein sequence ID" value="KAL2059175.1"/>
    <property type="molecule type" value="Genomic_DNA"/>
</dbReference>
<comment type="similarity">
    <text evidence="4">Belongs to the putative lipase ROG1 family.</text>
</comment>